<evidence type="ECO:0000313" key="2">
    <source>
        <dbReference type="WBParaSite" id="ALUE_0001065201-mRNA-1"/>
    </source>
</evidence>
<dbReference type="Proteomes" id="UP000036681">
    <property type="component" value="Unplaced"/>
</dbReference>
<proteinExistence type="predicted"/>
<keyword evidence="1" id="KW-1185">Reference proteome</keyword>
<organism evidence="1 2">
    <name type="scientific">Ascaris lumbricoides</name>
    <name type="common">Giant roundworm</name>
    <dbReference type="NCBI Taxonomy" id="6252"/>
    <lineage>
        <taxon>Eukaryota</taxon>
        <taxon>Metazoa</taxon>
        <taxon>Ecdysozoa</taxon>
        <taxon>Nematoda</taxon>
        <taxon>Chromadorea</taxon>
        <taxon>Rhabditida</taxon>
        <taxon>Spirurina</taxon>
        <taxon>Ascaridomorpha</taxon>
        <taxon>Ascaridoidea</taxon>
        <taxon>Ascarididae</taxon>
        <taxon>Ascaris</taxon>
    </lineage>
</organism>
<reference evidence="2" key="1">
    <citation type="submission" date="2017-02" db="UniProtKB">
        <authorList>
            <consortium name="WormBaseParasite"/>
        </authorList>
    </citation>
    <scope>IDENTIFICATION</scope>
</reference>
<protein>
    <submittedName>
        <fullName evidence="2">Uncharacterized protein</fullName>
    </submittedName>
</protein>
<sequence length="75" mass="9078">MQLQMECGEVWVKQRKTLEDCGEVIVLNGGTTRRQPRRNRLHQLWTNGVCFRWIRNKFDIEDRAKRADYISSKRR</sequence>
<evidence type="ECO:0000313" key="1">
    <source>
        <dbReference type="Proteomes" id="UP000036681"/>
    </source>
</evidence>
<accession>A0A0M3I2E3</accession>
<dbReference type="AlphaFoldDB" id="A0A0M3I2E3"/>
<name>A0A0M3I2E3_ASCLU</name>
<dbReference type="WBParaSite" id="ALUE_0001065201-mRNA-1">
    <property type="protein sequence ID" value="ALUE_0001065201-mRNA-1"/>
    <property type="gene ID" value="ALUE_0001065201"/>
</dbReference>